<keyword evidence="2" id="KW-0936">Ethylene signaling pathway</keyword>
<keyword evidence="7" id="KW-0539">Nucleus</keyword>
<dbReference type="InterPro" id="IPR054722">
    <property type="entry name" value="PolX-like_BBD"/>
</dbReference>
<evidence type="ECO:0000313" key="10">
    <source>
        <dbReference type="EMBL" id="WVZ49692.1"/>
    </source>
</evidence>
<dbReference type="InterPro" id="IPR016177">
    <property type="entry name" value="DNA-bd_dom_sf"/>
</dbReference>
<keyword evidence="3" id="KW-0805">Transcription regulation</keyword>
<dbReference type="SMART" id="SM00380">
    <property type="entry name" value="AP2"/>
    <property type="match status" value="1"/>
</dbReference>
<dbReference type="Gene3D" id="3.30.730.10">
    <property type="entry name" value="AP2/ERF domain"/>
    <property type="match status" value="1"/>
</dbReference>
<dbReference type="CDD" id="cd00018">
    <property type="entry name" value="AP2"/>
    <property type="match status" value="1"/>
</dbReference>
<gene>
    <name evidence="10" type="ORF">U9M48_001026</name>
</gene>
<dbReference type="GO" id="GO:0000976">
    <property type="term" value="F:transcription cis-regulatory region binding"/>
    <property type="evidence" value="ECO:0007669"/>
    <property type="project" value="UniProtKB-ARBA"/>
</dbReference>
<feature type="domain" description="AP2/ERF" evidence="9">
    <location>
        <begin position="50"/>
        <end position="111"/>
    </location>
</feature>
<comment type="subcellular location">
    <subcellularLocation>
        <location evidence="1">Nucleus</location>
    </subcellularLocation>
</comment>
<dbReference type="InterPro" id="IPR001471">
    <property type="entry name" value="AP2/ERF_dom"/>
</dbReference>
<comment type="similarity">
    <text evidence="8">Belongs to the AP2/ERF transcription factor family. ERF subfamily.</text>
</comment>
<dbReference type="SUPFAM" id="SSF54171">
    <property type="entry name" value="DNA-binding domain"/>
    <property type="match status" value="1"/>
</dbReference>
<dbReference type="PROSITE" id="PS51032">
    <property type="entry name" value="AP2_ERF"/>
    <property type="match status" value="1"/>
</dbReference>
<dbReference type="Proteomes" id="UP001341281">
    <property type="component" value="Chromosome 01"/>
</dbReference>
<evidence type="ECO:0000256" key="8">
    <source>
        <dbReference type="ARBA" id="ARBA00024343"/>
    </source>
</evidence>
<evidence type="ECO:0000259" key="9">
    <source>
        <dbReference type="PROSITE" id="PS51032"/>
    </source>
</evidence>
<dbReference type="InterPro" id="IPR051758">
    <property type="entry name" value="ERF/AP2-like"/>
</dbReference>
<dbReference type="PANTHER" id="PTHR31657:SF87">
    <property type="entry name" value="ETHYLENE-RESPONSIVE TRANSCRIPTION FACTOR RAP2-13"/>
    <property type="match status" value="1"/>
</dbReference>
<evidence type="ECO:0000256" key="5">
    <source>
        <dbReference type="ARBA" id="ARBA00023159"/>
    </source>
</evidence>
<name>A0AAQ3PFU7_PASNO</name>
<evidence type="ECO:0000256" key="6">
    <source>
        <dbReference type="ARBA" id="ARBA00023163"/>
    </source>
</evidence>
<keyword evidence="5" id="KW-0010">Activator</keyword>
<dbReference type="InterPro" id="IPR036955">
    <property type="entry name" value="AP2/ERF_dom_sf"/>
</dbReference>
<dbReference type="EMBL" id="CP144745">
    <property type="protein sequence ID" value="WVZ49692.1"/>
    <property type="molecule type" value="Genomic_DNA"/>
</dbReference>
<keyword evidence="6" id="KW-0804">Transcription</keyword>
<evidence type="ECO:0000256" key="4">
    <source>
        <dbReference type="ARBA" id="ARBA00023125"/>
    </source>
</evidence>
<sequence>MCLPRQGDMISTAGSGVLQMAMESFLQGGITRELFSASWTGERMEQGHKSYRGVKEQLFFFRFRWVAEIRIRRGRSLFLGGFDTAEEAAKAYDRAATNLRGRRRHPKLNFPAEQLALPAKCLLRGLSSSRNDSRVHRVDVAQGIIAHPRKVNIAILDSGSPVHCTGDISLLSDYTEGGEGVPNYYGAGNEPLKVCGFGSIRNARFHIKDVLYIPSINRKDSMETIFSVSKLRRDGYRFDFDEEGSCTVMDTRSRVWSWTKLAWRHEIVGKGRDLDGHYHMDYLRMRAPVSISSEGAGVVKSLWNAASSGWSTVTGRLRSALRPDVSQSHGVTARRRPDV</sequence>
<proteinExistence type="inferred from homology"/>
<evidence type="ECO:0000256" key="1">
    <source>
        <dbReference type="ARBA" id="ARBA00004123"/>
    </source>
</evidence>
<protein>
    <recommendedName>
        <fullName evidence="9">AP2/ERF domain-containing protein</fullName>
    </recommendedName>
</protein>
<evidence type="ECO:0000256" key="7">
    <source>
        <dbReference type="ARBA" id="ARBA00023242"/>
    </source>
</evidence>
<organism evidence="10 11">
    <name type="scientific">Paspalum notatum var. saurae</name>
    <dbReference type="NCBI Taxonomy" id="547442"/>
    <lineage>
        <taxon>Eukaryota</taxon>
        <taxon>Viridiplantae</taxon>
        <taxon>Streptophyta</taxon>
        <taxon>Embryophyta</taxon>
        <taxon>Tracheophyta</taxon>
        <taxon>Spermatophyta</taxon>
        <taxon>Magnoliopsida</taxon>
        <taxon>Liliopsida</taxon>
        <taxon>Poales</taxon>
        <taxon>Poaceae</taxon>
        <taxon>PACMAD clade</taxon>
        <taxon>Panicoideae</taxon>
        <taxon>Andropogonodae</taxon>
        <taxon>Paspaleae</taxon>
        <taxon>Paspalinae</taxon>
        <taxon>Paspalum</taxon>
    </lineage>
</organism>
<accession>A0AAQ3PFU7</accession>
<reference evidence="10 11" key="1">
    <citation type="submission" date="2024-02" db="EMBL/GenBank/DDBJ databases">
        <title>High-quality chromosome-scale genome assembly of Pensacola bahiagrass (Paspalum notatum Flugge var. saurae).</title>
        <authorList>
            <person name="Vega J.M."/>
            <person name="Podio M."/>
            <person name="Orjuela J."/>
            <person name="Siena L.A."/>
            <person name="Pessino S.C."/>
            <person name="Combes M.C."/>
            <person name="Mariac C."/>
            <person name="Albertini E."/>
            <person name="Pupilli F."/>
            <person name="Ortiz J.P.A."/>
            <person name="Leblanc O."/>
        </authorList>
    </citation>
    <scope>NUCLEOTIDE SEQUENCE [LARGE SCALE GENOMIC DNA]</scope>
    <source>
        <strain evidence="10">R1</strain>
        <tissue evidence="10">Leaf</tissue>
    </source>
</reference>
<dbReference type="GO" id="GO:0005634">
    <property type="term" value="C:nucleus"/>
    <property type="evidence" value="ECO:0007669"/>
    <property type="project" value="UniProtKB-SubCell"/>
</dbReference>
<evidence type="ECO:0000256" key="2">
    <source>
        <dbReference type="ARBA" id="ARBA00022745"/>
    </source>
</evidence>
<evidence type="ECO:0000256" key="3">
    <source>
        <dbReference type="ARBA" id="ARBA00023015"/>
    </source>
</evidence>
<keyword evidence="4" id="KW-0238">DNA-binding</keyword>
<dbReference type="PANTHER" id="PTHR31657">
    <property type="entry name" value="ETHYLENE-RESPONSIVE TRANSCRIPTION FACTOR ERF061"/>
    <property type="match status" value="1"/>
</dbReference>
<evidence type="ECO:0000313" key="11">
    <source>
        <dbReference type="Proteomes" id="UP001341281"/>
    </source>
</evidence>
<keyword evidence="11" id="KW-1185">Reference proteome</keyword>
<dbReference type="Pfam" id="PF22936">
    <property type="entry name" value="Pol_BBD"/>
    <property type="match status" value="1"/>
</dbReference>
<dbReference type="GO" id="GO:0003700">
    <property type="term" value="F:DNA-binding transcription factor activity"/>
    <property type="evidence" value="ECO:0007669"/>
    <property type="project" value="InterPro"/>
</dbReference>
<dbReference type="GO" id="GO:0009873">
    <property type="term" value="P:ethylene-activated signaling pathway"/>
    <property type="evidence" value="ECO:0007669"/>
    <property type="project" value="UniProtKB-KW"/>
</dbReference>
<dbReference type="AlphaFoldDB" id="A0AAQ3PFU7"/>